<dbReference type="SUPFAM" id="SSF140500">
    <property type="entry name" value="BAS1536-like"/>
    <property type="match status" value="1"/>
</dbReference>
<dbReference type="InterPro" id="IPR036638">
    <property type="entry name" value="HLH_DNA-bd_sf"/>
</dbReference>
<dbReference type="InterPro" id="IPR037208">
    <property type="entry name" value="Spo0E-like_sf"/>
</dbReference>
<reference evidence="2" key="1">
    <citation type="journal article" date="2019" name="Int. J. Syst. Evol. Microbiol.">
        <title>The Global Catalogue of Microorganisms (GCM) 10K type strain sequencing project: providing services to taxonomists for standard genome sequencing and annotation.</title>
        <authorList>
            <consortium name="The Broad Institute Genomics Platform"/>
            <consortium name="The Broad Institute Genome Sequencing Center for Infectious Disease"/>
            <person name="Wu L."/>
            <person name="Ma J."/>
        </authorList>
    </citation>
    <scope>NUCLEOTIDE SEQUENCE [LARGE SCALE GENOMIC DNA]</scope>
    <source>
        <strain evidence="2">CCUG 59129</strain>
    </source>
</reference>
<organism evidence="1 2">
    <name type="scientific">Paenibacillus chungangensis</name>
    <dbReference type="NCBI Taxonomy" id="696535"/>
    <lineage>
        <taxon>Bacteria</taxon>
        <taxon>Bacillati</taxon>
        <taxon>Bacillota</taxon>
        <taxon>Bacilli</taxon>
        <taxon>Bacillales</taxon>
        <taxon>Paenibacillaceae</taxon>
        <taxon>Paenibacillus</taxon>
    </lineage>
</organism>
<dbReference type="InterPro" id="IPR018540">
    <property type="entry name" value="Spo0E-like"/>
</dbReference>
<sequence length="56" mass="6781">MDKQLLLQLEELRNEMVETALIEKDLLHRDVLILSQSLDELIVQIQWERRPKRRAN</sequence>
<evidence type="ECO:0000313" key="2">
    <source>
        <dbReference type="Proteomes" id="UP001596989"/>
    </source>
</evidence>
<dbReference type="Proteomes" id="UP001596989">
    <property type="component" value="Unassembled WGS sequence"/>
</dbReference>
<dbReference type="Gene3D" id="4.10.280.10">
    <property type="entry name" value="Helix-loop-helix DNA-binding domain"/>
    <property type="match status" value="1"/>
</dbReference>
<gene>
    <name evidence="1" type="ORF">ACFQ2I_05055</name>
</gene>
<dbReference type="Pfam" id="PF09388">
    <property type="entry name" value="SpoOE-like"/>
    <property type="match status" value="1"/>
</dbReference>
<comment type="caution">
    <text evidence="1">The sequence shown here is derived from an EMBL/GenBank/DDBJ whole genome shotgun (WGS) entry which is preliminary data.</text>
</comment>
<keyword evidence="2" id="KW-1185">Reference proteome</keyword>
<dbReference type="RefSeq" id="WP_377562559.1">
    <property type="nucleotide sequence ID" value="NZ_JBHTJZ010000005.1"/>
</dbReference>
<protein>
    <submittedName>
        <fullName evidence="1">Aspartyl-phosphate phosphatase Spo0E family protein</fullName>
    </submittedName>
</protein>
<accession>A0ABW3HML5</accession>
<evidence type="ECO:0000313" key="1">
    <source>
        <dbReference type="EMBL" id="MFD0958753.1"/>
    </source>
</evidence>
<dbReference type="EMBL" id="JBHTJZ010000005">
    <property type="protein sequence ID" value="MFD0958753.1"/>
    <property type="molecule type" value="Genomic_DNA"/>
</dbReference>
<proteinExistence type="predicted"/>
<name>A0ABW3HML5_9BACL</name>